<accession>A0A2K6ARH3</accession>
<name>A0A2K6ARH3_MACNE</name>
<proteinExistence type="predicted"/>
<reference evidence="1" key="2">
    <citation type="submission" date="2025-09" db="UniProtKB">
        <authorList>
            <consortium name="Ensembl"/>
        </authorList>
    </citation>
    <scope>IDENTIFICATION</scope>
</reference>
<protein>
    <submittedName>
        <fullName evidence="1">Uncharacterized protein</fullName>
    </submittedName>
</protein>
<dbReference type="STRING" id="9545.ENSMNEP00000001749"/>
<sequence length="73" mass="8709">MLHQAFEGKILIRKGFWIYNLKLNYKEIIFQVSGFLRYITTVYKEDLRAGIFQSDRRVVFSSLLTSFKTLKEV</sequence>
<evidence type="ECO:0000313" key="1">
    <source>
        <dbReference type="Ensembl" id="ENSMNEP00000001749.1"/>
    </source>
</evidence>
<keyword evidence="2" id="KW-1185">Reference proteome</keyword>
<dbReference type="GeneTree" id="ENSGT00950000183541"/>
<organism evidence="1 2">
    <name type="scientific">Macaca nemestrina</name>
    <name type="common">Pig-tailed macaque</name>
    <dbReference type="NCBI Taxonomy" id="9545"/>
    <lineage>
        <taxon>Eukaryota</taxon>
        <taxon>Metazoa</taxon>
        <taxon>Chordata</taxon>
        <taxon>Craniata</taxon>
        <taxon>Vertebrata</taxon>
        <taxon>Euteleostomi</taxon>
        <taxon>Mammalia</taxon>
        <taxon>Eutheria</taxon>
        <taxon>Euarchontoglires</taxon>
        <taxon>Primates</taxon>
        <taxon>Haplorrhini</taxon>
        <taxon>Catarrhini</taxon>
        <taxon>Cercopithecidae</taxon>
        <taxon>Cercopithecinae</taxon>
        <taxon>Macaca</taxon>
    </lineage>
</organism>
<reference evidence="1" key="1">
    <citation type="submission" date="2025-08" db="UniProtKB">
        <authorList>
            <consortium name="Ensembl"/>
        </authorList>
    </citation>
    <scope>IDENTIFICATION</scope>
</reference>
<dbReference type="Proteomes" id="UP000233120">
    <property type="component" value="Unassembled WGS sequence"/>
</dbReference>
<dbReference type="Ensembl" id="ENSMNET00000008579.1">
    <property type="protein sequence ID" value="ENSMNEP00000001749.1"/>
    <property type="gene ID" value="ENSMNEG00000007868.1"/>
</dbReference>
<dbReference type="AlphaFoldDB" id="A0A2K6ARH3"/>
<evidence type="ECO:0000313" key="2">
    <source>
        <dbReference type="Proteomes" id="UP000233120"/>
    </source>
</evidence>
<dbReference type="Bgee" id="ENSMNEG00000007868">
    <property type="expression patterns" value="Expressed in temporal lobe and 9 other cell types or tissues"/>
</dbReference>